<reference evidence="2 3" key="1">
    <citation type="journal article" date="2024" name="bioRxiv">
        <title>A reference genome for Trichogramma kaykai: A tiny desert-dwelling parasitoid wasp with competing sex-ratio distorters.</title>
        <authorList>
            <person name="Culotta J."/>
            <person name="Lindsey A.R."/>
        </authorList>
    </citation>
    <scope>NUCLEOTIDE SEQUENCE [LARGE SCALE GENOMIC DNA]</scope>
    <source>
        <strain evidence="2 3">KSX58</strain>
    </source>
</reference>
<name>A0ABD2VT66_9HYME</name>
<keyword evidence="3" id="KW-1185">Reference proteome</keyword>
<evidence type="ECO:0000313" key="3">
    <source>
        <dbReference type="Proteomes" id="UP001627154"/>
    </source>
</evidence>
<comment type="caution">
    <text evidence="2">The sequence shown here is derived from an EMBL/GenBank/DDBJ whole genome shotgun (WGS) entry which is preliminary data.</text>
</comment>
<dbReference type="EMBL" id="JBJJXI010000181">
    <property type="protein sequence ID" value="KAL3383860.1"/>
    <property type="molecule type" value="Genomic_DNA"/>
</dbReference>
<organism evidence="2 3">
    <name type="scientific">Trichogramma kaykai</name>
    <dbReference type="NCBI Taxonomy" id="54128"/>
    <lineage>
        <taxon>Eukaryota</taxon>
        <taxon>Metazoa</taxon>
        <taxon>Ecdysozoa</taxon>
        <taxon>Arthropoda</taxon>
        <taxon>Hexapoda</taxon>
        <taxon>Insecta</taxon>
        <taxon>Pterygota</taxon>
        <taxon>Neoptera</taxon>
        <taxon>Endopterygota</taxon>
        <taxon>Hymenoptera</taxon>
        <taxon>Apocrita</taxon>
        <taxon>Proctotrupomorpha</taxon>
        <taxon>Chalcidoidea</taxon>
        <taxon>Trichogrammatidae</taxon>
        <taxon>Trichogramma</taxon>
    </lineage>
</organism>
<protein>
    <submittedName>
        <fullName evidence="2">Uncharacterized protein</fullName>
    </submittedName>
</protein>
<evidence type="ECO:0000256" key="1">
    <source>
        <dbReference type="SAM" id="MobiDB-lite"/>
    </source>
</evidence>
<accession>A0ABD2VT66</accession>
<proteinExistence type="predicted"/>
<feature type="compositionally biased region" description="Low complexity" evidence="1">
    <location>
        <begin position="8"/>
        <end position="24"/>
    </location>
</feature>
<dbReference type="Proteomes" id="UP001627154">
    <property type="component" value="Unassembled WGS sequence"/>
</dbReference>
<dbReference type="AlphaFoldDB" id="A0ABD2VT66"/>
<evidence type="ECO:0000313" key="2">
    <source>
        <dbReference type="EMBL" id="KAL3383860.1"/>
    </source>
</evidence>
<feature type="compositionally biased region" description="Polar residues" evidence="1">
    <location>
        <begin position="33"/>
        <end position="45"/>
    </location>
</feature>
<gene>
    <name evidence="2" type="ORF">TKK_020225</name>
</gene>
<feature type="region of interest" description="Disordered" evidence="1">
    <location>
        <begin position="1"/>
        <end position="45"/>
    </location>
</feature>
<sequence>MPWIKCLSSGSSSGGRNASAAAASADHRGSASNNKTSRAASKKQLSISQPVHLLVKVSFSRHLCYNSGRARSSDRFSQLTP</sequence>